<keyword evidence="1" id="KW-0472">Membrane</keyword>
<evidence type="ECO:0000313" key="3">
    <source>
        <dbReference type="Proteomes" id="UP001176517"/>
    </source>
</evidence>
<comment type="caution">
    <text evidence="2">The sequence shown here is derived from an EMBL/GenBank/DDBJ whole genome shotgun (WGS) entry which is preliminary data.</text>
</comment>
<dbReference type="EMBL" id="JAPDMZ010000028">
    <property type="protein sequence ID" value="KAK0555310.1"/>
    <property type="molecule type" value="Genomic_DNA"/>
</dbReference>
<proteinExistence type="predicted"/>
<gene>
    <name evidence="2" type="ORF">OC846_001738</name>
</gene>
<reference evidence="2" key="1">
    <citation type="journal article" date="2023" name="PhytoFront">
        <title>Draft Genome Resources of Seven Strains of Tilletia horrida, Causal Agent of Kernel Smut of Rice.</title>
        <authorList>
            <person name="Khanal S."/>
            <person name="Antony Babu S."/>
            <person name="Zhou X.G."/>
        </authorList>
    </citation>
    <scope>NUCLEOTIDE SEQUENCE</scope>
    <source>
        <strain evidence="2">TX6</strain>
    </source>
</reference>
<keyword evidence="3" id="KW-1185">Reference proteome</keyword>
<dbReference type="Proteomes" id="UP001176517">
    <property type="component" value="Unassembled WGS sequence"/>
</dbReference>
<name>A0AAN6GVE5_9BASI</name>
<feature type="transmembrane region" description="Helical" evidence="1">
    <location>
        <begin position="565"/>
        <end position="586"/>
    </location>
</feature>
<protein>
    <submittedName>
        <fullName evidence="2">Uncharacterized protein</fullName>
    </submittedName>
</protein>
<dbReference type="AlphaFoldDB" id="A0AAN6GVE5"/>
<evidence type="ECO:0000256" key="1">
    <source>
        <dbReference type="SAM" id="Phobius"/>
    </source>
</evidence>
<accession>A0AAN6GVE5</accession>
<keyword evidence="1" id="KW-0812">Transmembrane</keyword>
<organism evidence="2 3">
    <name type="scientific">Tilletia horrida</name>
    <dbReference type="NCBI Taxonomy" id="155126"/>
    <lineage>
        <taxon>Eukaryota</taxon>
        <taxon>Fungi</taxon>
        <taxon>Dikarya</taxon>
        <taxon>Basidiomycota</taxon>
        <taxon>Ustilaginomycotina</taxon>
        <taxon>Exobasidiomycetes</taxon>
        <taxon>Tilletiales</taxon>
        <taxon>Tilletiaceae</taxon>
        <taxon>Tilletia</taxon>
    </lineage>
</organism>
<feature type="transmembrane region" description="Helical" evidence="1">
    <location>
        <begin position="514"/>
        <end position="534"/>
    </location>
</feature>
<feature type="transmembrane region" description="Helical" evidence="1">
    <location>
        <begin position="484"/>
        <end position="507"/>
    </location>
</feature>
<feature type="transmembrane region" description="Helical" evidence="1">
    <location>
        <begin position="456"/>
        <end position="478"/>
    </location>
</feature>
<feature type="transmembrane region" description="Helical" evidence="1">
    <location>
        <begin position="36"/>
        <end position="61"/>
    </location>
</feature>
<keyword evidence="1" id="KW-1133">Transmembrane helix</keyword>
<sequence length="702" mass="79349">MPSYRRVSGGDPISADVLPRKKTRSNTVGCCTICKWVGIVFGLFLIFLIYQGVAAFFDAFIHPYRKAYQSADVSEGKGIKPLFNNLTVFDIEATLWLNVTGYLQHNPDLGEQWQHLKLETYQRGNRNITEAVVFNDIVFKGLQIQSKEHTSVKVRLPSAPFFQDPALGPHLRSTFMLVPRSGVDIPPDAKFDAAYSALPPALLPGRPRPGMDIGAAWDAKVKRTNVADLSSVYGVASAEGQNFFYKRRRQLQWPNKRPFKNESLPVVFLNYTYPSTTSGAAENQNALGQEDSSIWLKNGTTYISKQARFLSTRNRIAINGELPVFENRLFMNQKDFIGRDMHPIMRYAPAMISLDTSAVSKYRLELPDFGTSGATEMEMKGVIEYDWELYYAPTNILFKGRQDLQYRNYEMFQDRFPINLPASAQLKPNMSAAEASIHFAMSGERSHPHHRPWRHFLSDVLFLIFTFVGCLFDVRYWANRSTTTGISIPATLTAVSSTFIFVGHMIFKKDSNSMLAMLTLLPLLTVTACCRLFVALRLERVGWRIRRYPASHRERASSRLDTKPLLWIALPAGFLVVHLTDILGFVKLRPALGDSTQSGSTNRYLRCLGSALDHAAYVGQIRLNYKSKTFAGESRVTLFLQSVYKVLIDMLLKHVYAISGHIENRPELTLADLVWPALVVMQAYQALVFPSVDQDAQDEDEE</sequence>
<evidence type="ECO:0000313" key="2">
    <source>
        <dbReference type="EMBL" id="KAK0555310.1"/>
    </source>
</evidence>